<evidence type="ECO:0000256" key="7">
    <source>
        <dbReference type="ARBA" id="ARBA00022840"/>
    </source>
</evidence>
<comment type="similarity">
    <text evidence="2">Belongs to the pantothenate synthetase family.</text>
</comment>
<accession>A0A0F8XLT8</accession>
<evidence type="ECO:0000256" key="3">
    <source>
        <dbReference type="ARBA" id="ARBA00012219"/>
    </source>
</evidence>
<dbReference type="GO" id="GO:0005524">
    <property type="term" value="F:ATP binding"/>
    <property type="evidence" value="ECO:0007669"/>
    <property type="project" value="UniProtKB-KW"/>
</dbReference>
<organism evidence="9">
    <name type="scientific">marine sediment metagenome</name>
    <dbReference type="NCBI Taxonomy" id="412755"/>
    <lineage>
        <taxon>unclassified sequences</taxon>
        <taxon>metagenomes</taxon>
        <taxon>ecological metagenomes</taxon>
    </lineage>
</organism>
<proteinExistence type="inferred from homology"/>
<evidence type="ECO:0000256" key="8">
    <source>
        <dbReference type="ARBA" id="ARBA00048258"/>
    </source>
</evidence>
<dbReference type="NCBIfam" id="TIGR00018">
    <property type="entry name" value="panC"/>
    <property type="match status" value="1"/>
</dbReference>
<dbReference type="UniPathway" id="UPA00028">
    <property type="reaction ID" value="UER00005"/>
</dbReference>
<dbReference type="InterPro" id="IPR003721">
    <property type="entry name" value="Pantoate_ligase"/>
</dbReference>
<evidence type="ECO:0000256" key="5">
    <source>
        <dbReference type="ARBA" id="ARBA00022655"/>
    </source>
</evidence>
<evidence type="ECO:0000256" key="4">
    <source>
        <dbReference type="ARBA" id="ARBA00022598"/>
    </source>
</evidence>
<dbReference type="Gene3D" id="3.30.1300.10">
    <property type="entry name" value="Pantoate-beta-alanine ligase, C-terminal domain"/>
    <property type="match status" value="1"/>
</dbReference>
<comment type="catalytic activity">
    <reaction evidence="8">
        <text>(R)-pantoate + beta-alanine + ATP = (R)-pantothenate + AMP + diphosphate + H(+)</text>
        <dbReference type="Rhea" id="RHEA:10912"/>
        <dbReference type="ChEBI" id="CHEBI:15378"/>
        <dbReference type="ChEBI" id="CHEBI:15980"/>
        <dbReference type="ChEBI" id="CHEBI:29032"/>
        <dbReference type="ChEBI" id="CHEBI:30616"/>
        <dbReference type="ChEBI" id="CHEBI:33019"/>
        <dbReference type="ChEBI" id="CHEBI:57966"/>
        <dbReference type="ChEBI" id="CHEBI:456215"/>
        <dbReference type="EC" id="6.3.2.1"/>
    </reaction>
</comment>
<gene>
    <name evidence="9" type="ORF">LCGC14_3008020</name>
</gene>
<dbReference type="GO" id="GO:0004592">
    <property type="term" value="F:pantoate-beta-alanine ligase activity"/>
    <property type="evidence" value="ECO:0007669"/>
    <property type="project" value="UniProtKB-EC"/>
</dbReference>
<evidence type="ECO:0000256" key="2">
    <source>
        <dbReference type="ARBA" id="ARBA00009256"/>
    </source>
</evidence>
<keyword evidence="7" id="KW-0067">ATP-binding</keyword>
<dbReference type="HAMAP" id="MF_00158">
    <property type="entry name" value="PanC"/>
    <property type="match status" value="1"/>
</dbReference>
<dbReference type="PANTHER" id="PTHR21299:SF1">
    <property type="entry name" value="PANTOATE--BETA-ALANINE LIGASE"/>
    <property type="match status" value="1"/>
</dbReference>
<evidence type="ECO:0000256" key="6">
    <source>
        <dbReference type="ARBA" id="ARBA00022741"/>
    </source>
</evidence>
<dbReference type="InterPro" id="IPR004821">
    <property type="entry name" value="Cyt_trans-like"/>
</dbReference>
<keyword evidence="4" id="KW-0436">Ligase</keyword>
<keyword evidence="5" id="KW-0566">Pantothenate biosynthesis</keyword>
<feature type="non-terminal residue" evidence="9">
    <location>
        <position position="1"/>
    </location>
</feature>
<dbReference type="InterPro" id="IPR014729">
    <property type="entry name" value="Rossmann-like_a/b/a_fold"/>
</dbReference>
<name>A0A0F8XLT8_9ZZZZ</name>
<keyword evidence="6" id="KW-0547">Nucleotide-binding</keyword>
<dbReference type="Gene3D" id="3.40.50.620">
    <property type="entry name" value="HUPs"/>
    <property type="match status" value="1"/>
</dbReference>
<dbReference type="EMBL" id="LAZR01062173">
    <property type="protein sequence ID" value="KKK62070.1"/>
    <property type="molecule type" value="Genomic_DNA"/>
</dbReference>
<dbReference type="AlphaFoldDB" id="A0A0F8XLT8"/>
<protein>
    <recommendedName>
        <fullName evidence="3">pantoate--beta-alanine ligase (AMP-forming)</fullName>
        <ecNumber evidence="3">6.3.2.1</ecNumber>
    </recommendedName>
</protein>
<reference evidence="9" key="1">
    <citation type="journal article" date="2015" name="Nature">
        <title>Complex archaea that bridge the gap between prokaryotes and eukaryotes.</title>
        <authorList>
            <person name="Spang A."/>
            <person name="Saw J.H."/>
            <person name="Jorgensen S.L."/>
            <person name="Zaremba-Niedzwiedzka K."/>
            <person name="Martijn J."/>
            <person name="Lind A.E."/>
            <person name="van Eijk R."/>
            <person name="Schleper C."/>
            <person name="Guy L."/>
            <person name="Ettema T.J."/>
        </authorList>
    </citation>
    <scope>NUCLEOTIDE SEQUENCE</scope>
</reference>
<dbReference type="NCBIfam" id="TIGR00125">
    <property type="entry name" value="cyt_tran_rel"/>
    <property type="match status" value="1"/>
</dbReference>
<comment type="caution">
    <text evidence="9">The sequence shown here is derived from an EMBL/GenBank/DDBJ whole genome shotgun (WGS) entry which is preliminary data.</text>
</comment>
<dbReference type="InterPro" id="IPR042176">
    <property type="entry name" value="Pantoate_ligase_C"/>
</dbReference>
<dbReference type="Pfam" id="PF02569">
    <property type="entry name" value="Pantoate_ligase"/>
    <property type="match status" value="1"/>
</dbReference>
<comment type="pathway">
    <text evidence="1">Cofactor biosynthesis; (R)-pantothenate biosynthesis; (R)-pantothenate from (R)-pantoate and beta-alanine: step 1/1.</text>
</comment>
<evidence type="ECO:0000313" key="9">
    <source>
        <dbReference type="EMBL" id="KKK62070.1"/>
    </source>
</evidence>
<dbReference type="GO" id="GO:0015940">
    <property type="term" value="P:pantothenate biosynthetic process"/>
    <property type="evidence" value="ECO:0007669"/>
    <property type="project" value="UniProtKB-UniPathway"/>
</dbReference>
<evidence type="ECO:0000256" key="1">
    <source>
        <dbReference type="ARBA" id="ARBA00004990"/>
    </source>
</evidence>
<dbReference type="GO" id="GO:0005829">
    <property type="term" value="C:cytosol"/>
    <property type="evidence" value="ECO:0007669"/>
    <property type="project" value="TreeGrafter"/>
</dbReference>
<dbReference type="EC" id="6.3.2.1" evidence="3"/>
<sequence length="269" mass="30397">ANLRKTSKTIGFVPTMGALHKGHASLIDFALEQQCDSVIVSIFVNPTQFNNKEDLKHYPRTLEADLDFLKPYGDKIIVFTPDAQEVYGDEVKSKDYNFQGLDKVMEGAFRPGHFEGVGTVLSHLFTIVKPDKAFFGEKDFQQLQIIRKLVEIEAIPVEIIGAPINRNDDGLAESSRNQRLTPEYREAAPFIYKTLRQVKADFSIKSIEDLKSWVIEQFAAHELLKLEYFEIADPHTLKSAKNDQKSGDFRAFIAVFAGDVRLIDTLALT</sequence>
<dbReference type="PANTHER" id="PTHR21299">
    <property type="entry name" value="CYTIDYLATE KINASE/PANTOATE-BETA-ALANINE LIGASE"/>
    <property type="match status" value="1"/>
</dbReference>
<dbReference type="SUPFAM" id="SSF52374">
    <property type="entry name" value="Nucleotidylyl transferase"/>
    <property type="match status" value="1"/>
</dbReference>